<evidence type="ECO:0000313" key="1">
    <source>
        <dbReference type="EMBL" id="KAI8438136.1"/>
    </source>
</evidence>
<name>A0ACC0KQ23_CHOFU</name>
<proteinExistence type="predicted"/>
<reference evidence="1 2" key="1">
    <citation type="journal article" date="2022" name="Genome Biol. Evol.">
        <title>The Spruce Budworm Genome: Reconstructing the Evolutionary History of Antifreeze Proteins.</title>
        <authorList>
            <person name="Beliveau C."/>
            <person name="Gagne P."/>
            <person name="Picq S."/>
            <person name="Vernygora O."/>
            <person name="Keeling C.I."/>
            <person name="Pinkney K."/>
            <person name="Doucet D."/>
            <person name="Wen F."/>
            <person name="Johnston J.S."/>
            <person name="Maaroufi H."/>
            <person name="Boyle B."/>
            <person name="Laroche J."/>
            <person name="Dewar K."/>
            <person name="Juretic N."/>
            <person name="Blackburn G."/>
            <person name="Nisole A."/>
            <person name="Brunet B."/>
            <person name="Brandao M."/>
            <person name="Lumley L."/>
            <person name="Duan J."/>
            <person name="Quan G."/>
            <person name="Lucarotti C.J."/>
            <person name="Roe A.D."/>
            <person name="Sperling F.A.H."/>
            <person name="Levesque R.C."/>
            <person name="Cusson M."/>
        </authorList>
    </citation>
    <scope>NUCLEOTIDE SEQUENCE [LARGE SCALE GENOMIC DNA]</scope>
    <source>
        <strain evidence="1">Glfc:IPQL:Cfum</strain>
    </source>
</reference>
<keyword evidence="2" id="KW-1185">Reference proteome</keyword>
<dbReference type="EMBL" id="CM046118">
    <property type="protein sequence ID" value="KAI8438136.1"/>
    <property type="molecule type" value="Genomic_DNA"/>
</dbReference>
<gene>
    <name evidence="1" type="ORF">MSG28_010764</name>
</gene>
<protein>
    <submittedName>
        <fullName evidence="1">Uncharacterized protein</fullName>
    </submittedName>
</protein>
<dbReference type="Proteomes" id="UP001064048">
    <property type="component" value="Chromosome 18"/>
</dbReference>
<accession>A0ACC0KQ23</accession>
<evidence type="ECO:0000313" key="2">
    <source>
        <dbReference type="Proteomes" id="UP001064048"/>
    </source>
</evidence>
<comment type="caution">
    <text evidence="1">The sequence shown here is derived from an EMBL/GenBank/DDBJ whole genome shotgun (WGS) entry which is preliminary data.</text>
</comment>
<organism evidence="1 2">
    <name type="scientific">Choristoneura fumiferana</name>
    <name type="common">Spruce budworm moth</name>
    <name type="synonym">Archips fumiferana</name>
    <dbReference type="NCBI Taxonomy" id="7141"/>
    <lineage>
        <taxon>Eukaryota</taxon>
        <taxon>Metazoa</taxon>
        <taxon>Ecdysozoa</taxon>
        <taxon>Arthropoda</taxon>
        <taxon>Hexapoda</taxon>
        <taxon>Insecta</taxon>
        <taxon>Pterygota</taxon>
        <taxon>Neoptera</taxon>
        <taxon>Endopterygota</taxon>
        <taxon>Lepidoptera</taxon>
        <taxon>Glossata</taxon>
        <taxon>Ditrysia</taxon>
        <taxon>Tortricoidea</taxon>
        <taxon>Tortricidae</taxon>
        <taxon>Tortricinae</taxon>
        <taxon>Choristoneura</taxon>
    </lineage>
</organism>
<sequence length="80" mass="8833">MQAKLISASYSSIMNKQDLLREVVVKYIDYFYPVASGTSAVAIDNKIEQAMVVVCPTSCSHCARDDLLQLVRAARRAPVL</sequence>